<gene>
    <name evidence="1" type="ORF">BJ554DRAFT_3152</name>
</gene>
<dbReference type="AlphaFoldDB" id="A0A8H7ZP94"/>
<dbReference type="EMBL" id="JAEFCI010010877">
    <property type="protein sequence ID" value="KAG5456959.1"/>
    <property type="molecule type" value="Genomic_DNA"/>
</dbReference>
<comment type="caution">
    <text evidence="1">The sequence shown here is derived from an EMBL/GenBank/DDBJ whole genome shotgun (WGS) entry which is preliminary data.</text>
</comment>
<reference evidence="1 2" key="1">
    <citation type="journal article" name="Sci. Rep.">
        <title>Genome-scale phylogenetic analyses confirm Olpidium as the closest living zoosporic fungus to the non-flagellated, terrestrial fungi.</title>
        <authorList>
            <person name="Chang Y."/>
            <person name="Rochon D."/>
            <person name="Sekimoto S."/>
            <person name="Wang Y."/>
            <person name="Chovatia M."/>
            <person name="Sandor L."/>
            <person name="Salamov A."/>
            <person name="Grigoriev I.V."/>
            <person name="Stajich J.E."/>
            <person name="Spatafora J.W."/>
        </authorList>
    </citation>
    <scope>NUCLEOTIDE SEQUENCE [LARGE SCALE GENOMIC DNA]</scope>
    <source>
        <strain evidence="1">S191</strain>
    </source>
</reference>
<proteinExistence type="predicted"/>
<evidence type="ECO:0000313" key="2">
    <source>
        <dbReference type="Proteomes" id="UP000673691"/>
    </source>
</evidence>
<dbReference type="Proteomes" id="UP000673691">
    <property type="component" value="Unassembled WGS sequence"/>
</dbReference>
<protein>
    <submittedName>
        <fullName evidence="1">Uncharacterized protein</fullName>
    </submittedName>
</protein>
<accession>A0A8H7ZP94</accession>
<keyword evidence="2" id="KW-1185">Reference proteome</keyword>
<organism evidence="1 2">
    <name type="scientific">Olpidium bornovanus</name>
    <dbReference type="NCBI Taxonomy" id="278681"/>
    <lineage>
        <taxon>Eukaryota</taxon>
        <taxon>Fungi</taxon>
        <taxon>Fungi incertae sedis</taxon>
        <taxon>Olpidiomycota</taxon>
        <taxon>Olpidiomycotina</taxon>
        <taxon>Olpidiomycetes</taxon>
        <taxon>Olpidiales</taxon>
        <taxon>Olpidiaceae</taxon>
        <taxon>Olpidium</taxon>
    </lineage>
</organism>
<feature type="non-terminal residue" evidence="1">
    <location>
        <position position="1"/>
    </location>
</feature>
<name>A0A8H7ZP94_9FUNG</name>
<evidence type="ECO:0000313" key="1">
    <source>
        <dbReference type="EMBL" id="KAG5456959.1"/>
    </source>
</evidence>
<sequence>DRHAAVLPTTFSGAPQALLEDATGSAGGASALDTRPLRASHPRLVVIDSFDETTRIATILVCSSLSVDEDDVRVHRYVAAGTAVRKRYQPSERVAVENLASKNNYINFAFFVRVRCHFCGTPNYTALSLAPPQTPTREVQNNARVTDAGWETICRLHAAFWKGIRYNADGSPMTPPDLGGSTTGNVLKLTSTDLGKSSLAYAPWGTAEQYGDEELTEARPFLHSEWGEGFLAPARPCIPGWEAGEEDISDDESDDDIIDMVCWTVEAAVEEHQALEEWDESEFASWKSVNPLSA</sequence>